<name>A0A1M7NDP6_9FIRM</name>
<dbReference type="Proteomes" id="UP000184038">
    <property type="component" value="Unassembled WGS sequence"/>
</dbReference>
<dbReference type="Gene3D" id="1.10.287.1080">
    <property type="entry name" value="MazG-like"/>
    <property type="match status" value="1"/>
</dbReference>
<dbReference type="Pfam" id="PF03819">
    <property type="entry name" value="MazG"/>
    <property type="match status" value="1"/>
</dbReference>
<protein>
    <submittedName>
        <fullName evidence="2">MazG nucleotide pyrophosphohydrolase domain-containing protein</fullName>
    </submittedName>
</protein>
<keyword evidence="3" id="KW-1185">Reference proteome</keyword>
<dbReference type="RefSeq" id="WP_073291400.1">
    <property type="nucleotide sequence ID" value="NZ_FRCP01000027.1"/>
</dbReference>
<dbReference type="SUPFAM" id="SSF101386">
    <property type="entry name" value="all-alpha NTP pyrophosphatases"/>
    <property type="match status" value="1"/>
</dbReference>
<gene>
    <name evidence="2" type="ORF">SAMN02746066_04364</name>
</gene>
<dbReference type="OrthoDB" id="350573at2"/>
<dbReference type="InterPro" id="IPR011379">
    <property type="entry name" value="MazG-related_GP37"/>
</dbReference>
<dbReference type="InterPro" id="IPR004518">
    <property type="entry name" value="MazG-like_dom"/>
</dbReference>
<evidence type="ECO:0000259" key="1">
    <source>
        <dbReference type="Pfam" id="PF03819"/>
    </source>
</evidence>
<dbReference type="STRING" id="1120996.SAMN02746066_04364"/>
<dbReference type="EMBL" id="FRCP01000027">
    <property type="protein sequence ID" value="SHN01333.1"/>
    <property type="molecule type" value="Genomic_DNA"/>
</dbReference>
<organism evidence="2 3">
    <name type="scientific">Anaerosporobacter mobilis DSM 15930</name>
    <dbReference type="NCBI Taxonomy" id="1120996"/>
    <lineage>
        <taxon>Bacteria</taxon>
        <taxon>Bacillati</taxon>
        <taxon>Bacillota</taxon>
        <taxon>Clostridia</taxon>
        <taxon>Lachnospirales</taxon>
        <taxon>Lachnospiraceae</taxon>
        <taxon>Anaerosporobacter</taxon>
    </lineage>
</organism>
<proteinExistence type="predicted"/>
<sequence length="122" mass="13762">MQIKEYQDLAMRTNDGKCTERLNSEIEKGQGIVDVGGIINACLGLAGEVGEVNDMIKKIIFHGHQIEGDEIKKEISDCMWYIALMCESFGFSMNEIAEINIEKLKKRYPNGFSEQASINRVE</sequence>
<dbReference type="AlphaFoldDB" id="A0A1M7NDP6"/>
<feature type="domain" description="NTP pyrophosphohydrolase MazG-like" evidence="1">
    <location>
        <begin position="44"/>
        <end position="112"/>
    </location>
</feature>
<dbReference type="PIRSF" id="PIRSF006639">
    <property type="entry name" value="UCP006639_pph"/>
    <property type="match status" value="1"/>
</dbReference>
<accession>A0A1M7NDP6</accession>
<evidence type="ECO:0000313" key="3">
    <source>
        <dbReference type="Proteomes" id="UP000184038"/>
    </source>
</evidence>
<reference evidence="2 3" key="1">
    <citation type="submission" date="2016-11" db="EMBL/GenBank/DDBJ databases">
        <authorList>
            <person name="Jaros S."/>
            <person name="Januszkiewicz K."/>
            <person name="Wedrychowicz H."/>
        </authorList>
    </citation>
    <scope>NUCLEOTIDE SEQUENCE [LARGE SCALE GENOMIC DNA]</scope>
    <source>
        <strain evidence="2 3">DSM 15930</strain>
    </source>
</reference>
<keyword evidence="2" id="KW-0378">Hydrolase</keyword>
<dbReference type="CDD" id="cd11541">
    <property type="entry name" value="NTP-PPase_u4"/>
    <property type="match status" value="1"/>
</dbReference>
<evidence type="ECO:0000313" key="2">
    <source>
        <dbReference type="EMBL" id="SHN01333.1"/>
    </source>
</evidence>
<dbReference type="GO" id="GO:0016787">
    <property type="term" value="F:hydrolase activity"/>
    <property type="evidence" value="ECO:0007669"/>
    <property type="project" value="UniProtKB-KW"/>
</dbReference>